<protein>
    <recommendedName>
        <fullName evidence="3">Porin</fullName>
    </recommendedName>
</protein>
<comment type="caution">
    <text evidence="1">The sequence shown here is derived from an EMBL/GenBank/DDBJ whole genome shotgun (WGS) entry which is preliminary data.</text>
</comment>
<accession>A0A371JNX3</accession>
<gene>
    <name evidence="1" type="ORF">DX873_07480</name>
</gene>
<dbReference type="AlphaFoldDB" id="A0A371JNX3"/>
<reference evidence="1 2" key="1">
    <citation type="submission" date="2018-08" db="EMBL/GenBank/DDBJ databases">
        <title>Muricauda nanhaiensis sp. nov., isolated from seawater of the South China Sea.</title>
        <authorList>
            <person name="Dang Y."/>
        </authorList>
    </citation>
    <scope>NUCLEOTIDE SEQUENCE [LARGE SCALE GENOMIC DNA]</scope>
    <source>
        <strain evidence="1 2">SM1704</strain>
    </source>
</reference>
<organism evidence="1 2">
    <name type="scientific">Flagellimonas nanhaiensis</name>
    <dbReference type="NCBI Taxonomy" id="2292706"/>
    <lineage>
        <taxon>Bacteria</taxon>
        <taxon>Pseudomonadati</taxon>
        <taxon>Bacteroidota</taxon>
        <taxon>Flavobacteriia</taxon>
        <taxon>Flavobacteriales</taxon>
        <taxon>Flavobacteriaceae</taxon>
        <taxon>Flagellimonas</taxon>
    </lineage>
</organism>
<dbReference type="EMBL" id="QTJX01000002">
    <property type="protein sequence ID" value="RDY59232.1"/>
    <property type="molecule type" value="Genomic_DNA"/>
</dbReference>
<evidence type="ECO:0000313" key="2">
    <source>
        <dbReference type="Proteomes" id="UP000261828"/>
    </source>
</evidence>
<keyword evidence="2" id="KW-1185">Reference proteome</keyword>
<dbReference type="InterPro" id="IPR025631">
    <property type="entry name" value="Porin_10"/>
</dbReference>
<name>A0A371JNX3_9FLAO</name>
<dbReference type="Proteomes" id="UP000261828">
    <property type="component" value="Unassembled WGS sequence"/>
</dbReference>
<evidence type="ECO:0000313" key="1">
    <source>
        <dbReference type="EMBL" id="RDY59232.1"/>
    </source>
</evidence>
<dbReference type="Pfam" id="PF14121">
    <property type="entry name" value="Porin_10"/>
    <property type="match status" value="1"/>
</dbReference>
<proteinExistence type="predicted"/>
<dbReference type="OrthoDB" id="9812454at2"/>
<evidence type="ECO:0008006" key="3">
    <source>
        <dbReference type="Google" id="ProtNLM"/>
    </source>
</evidence>
<sequence length="694" mass="80722">MPDQYHGMRLSIFALLFLLGQSIIAQQDSLPPQKEVDSLKLSSIDSVNTVKKDSLRPVSVAKDSLKPKKFGQKKEKKKKQDSVSIRDYKIISFQRDTVFLDTTLTIHKEYKYNYIREDDFELMPFANMGQQYNVLGRTFSNRPYYPRIGATAKHSNYFEVEDIDYYNVPTPMTELMFKTTMEQGQMLDAVLAFNISKRFNASIAYTGFRSLGKYRFEQTQAGNFRTTFNYSTENERYLLRGHIAAQDLEAEENGGISNRAQFEDDPLGDFDDRFRLDVRYTDANTRILGKRYYLDQQYRLVNSKRNSEDKEPTTLTLGHQFNYETKFYDFVQTSQNNAFGSDPFLTPIEDRARLKTMFNKGTLEFSNRTLGKLSGSLGLYNYNYFFNSILVTEEGNTIQNKLEGEEIVLGGKYIKRFGRLMLEGGLNYTLSGELTGNSLNAIADYKVNDNISVIGGIHISSRMPDFNYLLYQSDYRNYNWQNTDTFEKQQTQTIKFGLNSKLIGKIEAEYSALDNYTYFASTATQDQIDAGQETAFIRPVQETATINHLRVKYFKEFKWRKWSLANTVLYQDVTQDQQVLNLPQVVTRNTIYFSSDVFKKAMFLQTGVTFKYFTSYNMNAYNPLLGEFYIQNNEEFGGYPLMDVFINAKVRQTRIYLKAEHLNSIFSEPNYYSAPNYPYRDFVIRFGLVWNFFS</sequence>